<protein>
    <submittedName>
        <fullName evidence="1">Uncharacterized protein</fullName>
    </submittedName>
</protein>
<reference evidence="1" key="1">
    <citation type="submission" date="2021-05" db="EMBL/GenBank/DDBJ databases">
        <authorList>
            <person name="Scholz U."/>
            <person name="Mascher M."/>
            <person name="Fiebig A."/>
        </authorList>
    </citation>
    <scope>NUCLEOTIDE SEQUENCE [LARGE SCALE GENOMIC DNA]</scope>
</reference>
<evidence type="ECO:0000313" key="2">
    <source>
        <dbReference type="Proteomes" id="UP001732700"/>
    </source>
</evidence>
<evidence type="ECO:0000313" key="1">
    <source>
        <dbReference type="EnsemblPlants" id="AVESA.00010b.r2.4AG0614350.1.CDS"/>
    </source>
</evidence>
<proteinExistence type="predicted"/>
<name>A0ACD5WD86_AVESA</name>
<dbReference type="Proteomes" id="UP001732700">
    <property type="component" value="Chromosome 4A"/>
</dbReference>
<sequence>MAAACANVGRRPHWIIADVFHHWAAASAAEHKVPFAMLIPSAAVLVATRAPGAVPGRRYEKEQKALFFDDQGASGMSFMERGFLTEEKCTVGAIRSCVEWEPESFQLVGKLVGRPVLTLGLLPPSPDGSRTTKKPEHATRALAGRAATGLGGVRVSGERGPATRRAGGRAGPRSGARRDALPLGAKEAQRRRRPARRRRRHASAWFQGTRPRPGDGDHGVGAPDEHTSARRRGGFLTHCGRNSLVEGLLFGHPLVMLPLGIIIPIRHGTVSCACVFRVGLVVQHLFVLTLRLAGYIYTPI</sequence>
<accession>A0ACD5WD86</accession>
<keyword evidence="2" id="KW-1185">Reference proteome</keyword>
<reference evidence="1" key="2">
    <citation type="submission" date="2025-09" db="UniProtKB">
        <authorList>
            <consortium name="EnsemblPlants"/>
        </authorList>
    </citation>
    <scope>IDENTIFICATION</scope>
</reference>
<dbReference type="EnsemblPlants" id="AVESA.00010b.r2.4AG0614350.1">
    <property type="protein sequence ID" value="AVESA.00010b.r2.4AG0614350.1.CDS"/>
    <property type="gene ID" value="AVESA.00010b.r2.4AG0614350"/>
</dbReference>
<organism evidence="1 2">
    <name type="scientific">Avena sativa</name>
    <name type="common">Oat</name>
    <dbReference type="NCBI Taxonomy" id="4498"/>
    <lineage>
        <taxon>Eukaryota</taxon>
        <taxon>Viridiplantae</taxon>
        <taxon>Streptophyta</taxon>
        <taxon>Embryophyta</taxon>
        <taxon>Tracheophyta</taxon>
        <taxon>Spermatophyta</taxon>
        <taxon>Magnoliopsida</taxon>
        <taxon>Liliopsida</taxon>
        <taxon>Poales</taxon>
        <taxon>Poaceae</taxon>
        <taxon>BOP clade</taxon>
        <taxon>Pooideae</taxon>
        <taxon>Poodae</taxon>
        <taxon>Poeae</taxon>
        <taxon>Poeae Chloroplast Group 1 (Aveneae type)</taxon>
        <taxon>Aveninae</taxon>
        <taxon>Avena</taxon>
    </lineage>
</organism>